<dbReference type="AlphaFoldDB" id="A0A831K351"/>
<name>A0A831K351_9GAMM</name>
<evidence type="ECO:0000313" key="3">
    <source>
        <dbReference type="EMBL" id="HDK37921.1"/>
    </source>
</evidence>
<keyword evidence="1" id="KW-0560">Oxidoreductase</keyword>
<feature type="non-terminal residue" evidence="3">
    <location>
        <position position="221"/>
    </location>
</feature>
<dbReference type="GO" id="GO:0016706">
    <property type="term" value="F:2-oxoglutarate-dependent dioxygenase activity"/>
    <property type="evidence" value="ECO:0007669"/>
    <property type="project" value="UniProtKB-ARBA"/>
</dbReference>
<dbReference type="InterPro" id="IPR042098">
    <property type="entry name" value="TauD-like_sf"/>
</dbReference>
<dbReference type="EMBL" id="DRCV01000123">
    <property type="protein sequence ID" value="HDK37921.1"/>
    <property type="molecule type" value="Genomic_DNA"/>
</dbReference>
<dbReference type="Gene3D" id="3.60.130.10">
    <property type="entry name" value="Clavaminate synthase-like"/>
    <property type="match status" value="1"/>
</dbReference>
<feature type="domain" description="TauD/TfdA-like" evidence="2">
    <location>
        <begin position="78"/>
        <end position="202"/>
    </location>
</feature>
<protein>
    <submittedName>
        <fullName evidence="3">Taurine catabolism dioxygenase TauD</fullName>
    </submittedName>
</protein>
<dbReference type="SUPFAM" id="SSF51197">
    <property type="entry name" value="Clavaminate synthase-like"/>
    <property type="match status" value="1"/>
</dbReference>
<reference evidence="3" key="1">
    <citation type="journal article" date="2020" name="mSystems">
        <title>Genome- and Community-Level Interaction Insights into Carbon Utilization and Element Cycling Functions of Hydrothermarchaeota in Hydrothermal Sediment.</title>
        <authorList>
            <person name="Zhou Z."/>
            <person name="Liu Y."/>
            <person name="Xu W."/>
            <person name="Pan J."/>
            <person name="Luo Z.H."/>
            <person name="Li M."/>
        </authorList>
    </citation>
    <scope>NUCLEOTIDE SEQUENCE [LARGE SCALE GENOMIC DNA]</scope>
    <source>
        <strain evidence="3">HyVt-26</strain>
    </source>
</reference>
<keyword evidence="3" id="KW-0223">Dioxygenase</keyword>
<dbReference type="Proteomes" id="UP000885822">
    <property type="component" value="Unassembled WGS sequence"/>
</dbReference>
<organism evidence="3">
    <name type="scientific">Thiolapillus brandeum</name>
    <dbReference type="NCBI Taxonomy" id="1076588"/>
    <lineage>
        <taxon>Bacteria</taxon>
        <taxon>Pseudomonadati</taxon>
        <taxon>Pseudomonadota</taxon>
        <taxon>Gammaproteobacteria</taxon>
        <taxon>Chromatiales</taxon>
        <taxon>Sedimenticolaceae</taxon>
        <taxon>Thiolapillus</taxon>
    </lineage>
</organism>
<evidence type="ECO:0000259" key="2">
    <source>
        <dbReference type="Pfam" id="PF02668"/>
    </source>
</evidence>
<accession>A0A831K351</accession>
<evidence type="ECO:0000256" key="1">
    <source>
        <dbReference type="ARBA" id="ARBA00023002"/>
    </source>
</evidence>
<dbReference type="InterPro" id="IPR003819">
    <property type="entry name" value="TauD/TfdA-like"/>
</dbReference>
<dbReference type="Pfam" id="PF02668">
    <property type="entry name" value="TauD"/>
    <property type="match status" value="1"/>
</dbReference>
<comment type="caution">
    <text evidence="3">The sequence shown here is derived from an EMBL/GenBank/DDBJ whole genome shotgun (WGS) entry which is preliminary data.</text>
</comment>
<gene>
    <name evidence="3" type="ORF">ENG92_02760</name>
</gene>
<sequence>MKKSPFNLDDDATYQRWREWKLENCAKDVSDFIVEIDDPRKLTQAQHDAILDRCKKYNMAVYISKLGDEEGTDIPRGIGSAFGLEHLDYNRGAETDAVTALTVQDDAYHSVYIPYSNREIHWHTDGYYNRLDLQDHALLLHCVRPAMSGGENAVIDNELVYILMRDENPDYIRALMAEDAVLYPENVVDGVELRPNRIGPVWMVAADGHLHMRYTMRKRNV</sequence>
<proteinExistence type="predicted"/>